<evidence type="ECO:0000256" key="3">
    <source>
        <dbReference type="ARBA" id="ARBA00022729"/>
    </source>
</evidence>
<dbReference type="GO" id="GO:0005794">
    <property type="term" value="C:Golgi apparatus"/>
    <property type="evidence" value="ECO:0007669"/>
    <property type="project" value="TreeGrafter"/>
</dbReference>
<feature type="transmembrane region" description="Helical" evidence="6">
    <location>
        <begin position="224"/>
        <end position="241"/>
    </location>
</feature>
<dbReference type="GO" id="GO:0016020">
    <property type="term" value="C:membrane"/>
    <property type="evidence" value="ECO:0007669"/>
    <property type="project" value="UniProtKB-SubCell"/>
</dbReference>
<dbReference type="Pfam" id="PF21904">
    <property type="entry name" value="CAND6-7_N"/>
    <property type="match status" value="1"/>
</dbReference>
<feature type="domain" description="CAND6/7 N-terminal" evidence="9">
    <location>
        <begin position="29"/>
        <end position="175"/>
    </location>
</feature>
<accession>A0A8S1JG38</accession>
<evidence type="ECO:0000313" key="11">
    <source>
        <dbReference type="Proteomes" id="UP000708148"/>
    </source>
</evidence>
<dbReference type="PANTHER" id="PTHR21229">
    <property type="entry name" value="LUNG SEVEN TRANSMEMBRANE RECEPTOR"/>
    <property type="match status" value="1"/>
</dbReference>
<gene>
    <name evidence="10" type="ORF">OSTQU699_LOCUS10559</name>
</gene>
<keyword evidence="2 6" id="KW-0812">Transmembrane</keyword>
<feature type="transmembrane region" description="Helical" evidence="6">
    <location>
        <begin position="195"/>
        <end position="215"/>
    </location>
</feature>
<feature type="signal peptide" evidence="7">
    <location>
        <begin position="1"/>
        <end position="22"/>
    </location>
</feature>
<evidence type="ECO:0000256" key="2">
    <source>
        <dbReference type="ARBA" id="ARBA00022692"/>
    </source>
</evidence>
<dbReference type="InterPro" id="IPR053937">
    <property type="entry name" value="GOST_TM"/>
</dbReference>
<evidence type="ECO:0000256" key="1">
    <source>
        <dbReference type="ARBA" id="ARBA00004141"/>
    </source>
</evidence>
<proteinExistence type="predicted"/>
<evidence type="ECO:0000313" key="10">
    <source>
        <dbReference type="EMBL" id="CAD7705204.1"/>
    </source>
</evidence>
<evidence type="ECO:0000256" key="6">
    <source>
        <dbReference type="SAM" id="Phobius"/>
    </source>
</evidence>
<dbReference type="InterPro" id="IPR009637">
    <property type="entry name" value="GPR107/GPR108-like"/>
</dbReference>
<keyword evidence="4 6" id="KW-1133">Transmembrane helix</keyword>
<feature type="domain" description="GOST seven transmembrane" evidence="8">
    <location>
        <begin position="193"/>
        <end position="433"/>
    </location>
</feature>
<reference evidence="10" key="1">
    <citation type="submission" date="2020-12" db="EMBL/GenBank/DDBJ databases">
        <authorList>
            <person name="Iha C."/>
        </authorList>
    </citation>
    <scope>NUCLEOTIDE SEQUENCE</scope>
</reference>
<evidence type="ECO:0000259" key="8">
    <source>
        <dbReference type="Pfam" id="PF06814"/>
    </source>
</evidence>
<feature type="transmembrane region" description="Helical" evidence="6">
    <location>
        <begin position="261"/>
        <end position="286"/>
    </location>
</feature>
<keyword evidence="3 7" id="KW-0732">Signal</keyword>
<protein>
    <submittedName>
        <fullName evidence="10">Uncharacterized protein</fullName>
    </submittedName>
</protein>
<feature type="transmembrane region" description="Helical" evidence="6">
    <location>
        <begin position="378"/>
        <end position="397"/>
    </location>
</feature>
<dbReference type="PANTHER" id="PTHR21229:SF2">
    <property type="entry name" value="RE59932P"/>
    <property type="match status" value="1"/>
</dbReference>
<feature type="transmembrane region" description="Helical" evidence="6">
    <location>
        <begin position="332"/>
        <end position="352"/>
    </location>
</feature>
<dbReference type="Pfam" id="PF06814">
    <property type="entry name" value="GOST_TM"/>
    <property type="match status" value="1"/>
</dbReference>
<feature type="chain" id="PRO_5035762022" evidence="7">
    <location>
        <begin position="23"/>
        <end position="444"/>
    </location>
</feature>
<name>A0A8S1JG38_9CHLO</name>
<dbReference type="AlphaFoldDB" id="A0A8S1JG38"/>
<evidence type="ECO:0000259" key="9">
    <source>
        <dbReference type="Pfam" id="PF21904"/>
    </source>
</evidence>
<evidence type="ECO:0000256" key="4">
    <source>
        <dbReference type="ARBA" id="ARBA00022989"/>
    </source>
</evidence>
<keyword evidence="5 6" id="KW-0472">Membrane</keyword>
<dbReference type="Proteomes" id="UP000708148">
    <property type="component" value="Unassembled WGS sequence"/>
</dbReference>
<dbReference type="OrthoDB" id="29657at2759"/>
<sequence>MARPLAALAAAVLLALAGLAAGRITHRAIAHDPRPLIIVEMPFGFGAGGRVEVQVRDAAVHVSLGNLGGLGPELLGRLGLFIAPAREDTVMAEQYGDECPLDRMDSRVLVLFNHTGIQEQVNSSRGTPEAGASGDLVVSAGVTPSLPGQYALYYANCNKLGLLQVSFTARIEEYNQVAGGRKDYLSVGETELPSLYTGMFLVFSLMAAAWAYLCWKERHNVHNIHYLMMVLIVFRALTYLAEAGMQHYIRATGDPSGWNIAYYIFTFFRGIMFFTVLVLIGTGWSYVKPFVGEKEKKILVVVIPLQVFANIAIIVLDEASPVRESWFEWKDMFRLVDIVCCCAILFPIVWSIKHLREGAESDGKAAVNMEKLTLFRQFYVLVVVYIYFTRIIVYLLQTTLSFEQSWMSNAAEELATLTFYLLVGIKFRPHSENRYFRLASDAAV</sequence>
<comment type="subcellular location">
    <subcellularLocation>
        <location evidence="1">Membrane</location>
        <topology evidence="1">Multi-pass membrane protein</topology>
    </subcellularLocation>
</comment>
<feature type="transmembrane region" description="Helical" evidence="6">
    <location>
        <begin position="298"/>
        <end position="316"/>
    </location>
</feature>
<organism evidence="10 11">
    <name type="scientific">Ostreobium quekettii</name>
    <dbReference type="NCBI Taxonomy" id="121088"/>
    <lineage>
        <taxon>Eukaryota</taxon>
        <taxon>Viridiplantae</taxon>
        <taxon>Chlorophyta</taxon>
        <taxon>core chlorophytes</taxon>
        <taxon>Ulvophyceae</taxon>
        <taxon>TCBD clade</taxon>
        <taxon>Bryopsidales</taxon>
        <taxon>Ostreobineae</taxon>
        <taxon>Ostreobiaceae</taxon>
        <taxon>Ostreobium</taxon>
    </lineage>
</organism>
<keyword evidence="11" id="KW-1185">Reference proteome</keyword>
<dbReference type="EMBL" id="CAJHUC010003048">
    <property type="protein sequence ID" value="CAD7705204.1"/>
    <property type="molecule type" value="Genomic_DNA"/>
</dbReference>
<evidence type="ECO:0000256" key="5">
    <source>
        <dbReference type="ARBA" id="ARBA00023136"/>
    </source>
</evidence>
<evidence type="ECO:0000256" key="7">
    <source>
        <dbReference type="SAM" id="SignalP"/>
    </source>
</evidence>
<comment type="caution">
    <text evidence="10">The sequence shown here is derived from an EMBL/GenBank/DDBJ whole genome shotgun (WGS) entry which is preliminary data.</text>
</comment>
<dbReference type="InterPro" id="IPR054103">
    <property type="entry name" value="CAND6-7_N"/>
</dbReference>